<keyword evidence="10" id="KW-1185">Reference proteome</keyword>
<evidence type="ECO:0000256" key="4">
    <source>
        <dbReference type="ARBA" id="ARBA00022759"/>
    </source>
</evidence>
<keyword evidence="7" id="KW-0695">RNA-directed DNA polymerase</keyword>
<protein>
    <submittedName>
        <fullName evidence="9">IGEB protein</fullName>
    </submittedName>
</protein>
<dbReference type="Gene3D" id="3.30.420.10">
    <property type="entry name" value="Ribonuclease H-like superfamily/Ribonuclease H"/>
    <property type="match status" value="1"/>
</dbReference>
<keyword evidence="3" id="KW-0540">Nuclease</keyword>
<dbReference type="InterPro" id="IPR012337">
    <property type="entry name" value="RNaseH-like_sf"/>
</dbReference>
<feature type="non-terminal residue" evidence="9">
    <location>
        <position position="100"/>
    </location>
</feature>
<keyword evidence="2" id="KW-0548">Nucleotidyltransferase</keyword>
<dbReference type="PANTHER" id="PTHR41694">
    <property type="entry name" value="ENDOGENOUS RETROVIRUS GROUP K MEMBER POL PROTEIN"/>
    <property type="match status" value="1"/>
</dbReference>
<evidence type="ECO:0000313" key="9">
    <source>
        <dbReference type="EMBL" id="NWU32002.1"/>
    </source>
</evidence>
<gene>
    <name evidence="9" type="primary">Iap_2</name>
    <name evidence="9" type="ORF">DYACAS_R16112</name>
</gene>
<dbReference type="EMBL" id="VYXC01012827">
    <property type="protein sequence ID" value="NWU32002.1"/>
    <property type="molecule type" value="Genomic_DNA"/>
</dbReference>
<evidence type="ECO:0000256" key="3">
    <source>
        <dbReference type="ARBA" id="ARBA00022722"/>
    </source>
</evidence>
<organism evidence="9 10">
    <name type="scientific">Platysteira castanea</name>
    <dbReference type="NCBI Taxonomy" id="1160851"/>
    <lineage>
        <taxon>Eukaryota</taxon>
        <taxon>Metazoa</taxon>
        <taxon>Chordata</taxon>
        <taxon>Craniata</taxon>
        <taxon>Vertebrata</taxon>
        <taxon>Euteleostomi</taxon>
        <taxon>Archelosauria</taxon>
        <taxon>Archosauria</taxon>
        <taxon>Dinosauria</taxon>
        <taxon>Saurischia</taxon>
        <taxon>Theropoda</taxon>
        <taxon>Coelurosauria</taxon>
        <taxon>Aves</taxon>
        <taxon>Neognathae</taxon>
        <taxon>Neoaves</taxon>
        <taxon>Telluraves</taxon>
        <taxon>Australaves</taxon>
        <taxon>Passeriformes</taxon>
        <taxon>Corvoidea</taxon>
        <taxon>Platysteiridae</taxon>
        <taxon>Platysteira</taxon>
    </lineage>
</organism>
<evidence type="ECO:0000256" key="1">
    <source>
        <dbReference type="ARBA" id="ARBA00022679"/>
    </source>
</evidence>
<dbReference type="AlphaFoldDB" id="A0A7K5VSL5"/>
<name>A0A7K5VSL5_9CORV</name>
<evidence type="ECO:0000256" key="8">
    <source>
        <dbReference type="ARBA" id="ARBA00023268"/>
    </source>
</evidence>
<dbReference type="GO" id="GO:0016787">
    <property type="term" value="F:hydrolase activity"/>
    <property type="evidence" value="ECO:0007669"/>
    <property type="project" value="UniProtKB-KW"/>
</dbReference>
<keyword evidence="4" id="KW-0255">Endonuclease</keyword>
<dbReference type="InterPro" id="IPR036397">
    <property type="entry name" value="RNaseH_sf"/>
</dbReference>
<keyword evidence="1" id="KW-0808">Transferase</keyword>
<keyword evidence="6" id="KW-0862">Zinc</keyword>
<dbReference type="GO" id="GO:0035613">
    <property type="term" value="F:RNA stem-loop binding"/>
    <property type="evidence" value="ECO:0007669"/>
    <property type="project" value="TreeGrafter"/>
</dbReference>
<dbReference type="SUPFAM" id="SSF53098">
    <property type="entry name" value="Ribonuclease H-like"/>
    <property type="match status" value="1"/>
</dbReference>
<keyword evidence="8" id="KW-0511">Multifunctional enzyme</keyword>
<evidence type="ECO:0000313" key="10">
    <source>
        <dbReference type="Proteomes" id="UP000584415"/>
    </source>
</evidence>
<evidence type="ECO:0000256" key="7">
    <source>
        <dbReference type="ARBA" id="ARBA00022918"/>
    </source>
</evidence>
<proteinExistence type="predicted"/>
<feature type="non-terminal residue" evidence="9">
    <location>
        <position position="1"/>
    </location>
</feature>
<dbReference type="Proteomes" id="UP000584415">
    <property type="component" value="Unassembled WGS sequence"/>
</dbReference>
<dbReference type="GO" id="GO:0003964">
    <property type="term" value="F:RNA-directed DNA polymerase activity"/>
    <property type="evidence" value="ECO:0007669"/>
    <property type="project" value="UniProtKB-KW"/>
</dbReference>
<comment type="caution">
    <text evidence="9">The sequence shown here is derived from an EMBL/GenBank/DDBJ whole genome shotgun (WGS) entry which is preliminary data.</text>
</comment>
<dbReference type="GO" id="GO:0004519">
    <property type="term" value="F:endonuclease activity"/>
    <property type="evidence" value="ECO:0007669"/>
    <property type="project" value="UniProtKB-KW"/>
</dbReference>
<accession>A0A7K5VSL5</accession>
<keyword evidence="5" id="KW-0378">Hydrolase</keyword>
<reference evidence="9 10" key="1">
    <citation type="submission" date="2019-09" db="EMBL/GenBank/DDBJ databases">
        <title>Bird 10,000 Genomes (B10K) Project - Family phase.</title>
        <authorList>
            <person name="Zhang G."/>
        </authorList>
    </citation>
    <scope>NUCLEOTIDE SEQUENCE [LARGE SCALE GENOMIC DNA]</scope>
    <source>
        <strain evidence="9">B10K-DU-001-71</strain>
        <tissue evidence="9">Muscle</tissue>
    </source>
</reference>
<sequence>VELSTGIPHSPAGQSIVERKHQSLKRILEQQKDGHEIDPPVIRLSKALFTLNFLNCSFEEPDPPVLRHFANNTRAKLRERHEILNKDPDTLQTCGPYPLI</sequence>
<evidence type="ECO:0000256" key="6">
    <source>
        <dbReference type="ARBA" id="ARBA00022833"/>
    </source>
</evidence>
<dbReference type="PANTHER" id="PTHR41694:SF4">
    <property type="entry name" value="ENDOGENOUS RETROVIRUS GROUP K MEMBER 10 POL PROTEIN-RELATED"/>
    <property type="match status" value="1"/>
</dbReference>
<evidence type="ECO:0000256" key="2">
    <source>
        <dbReference type="ARBA" id="ARBA00022695"/>
    </source>
</evidence>
<evidence type="ECO:0000256" key="5">
    <source>
        <dbReference type="ARBA" id="ARBA00022801"/>
    </source>
</evidence>